<proteinExistence type="predicted"/>
<dbReference type="InterPro" id="IPR023214">
    <property type="entry name" value="HAD_sf"/>
</dbReference>
<organism evidence="1 2">
    <name type="scientific">Paenibacillus gyeongsangnamensis</name>
    <dbReference type="NCBI Taxonomy" id="3388067"/>
    <lineage>
        <taxon>Bacteria</taxon>
        <taxon>Bacillati</taxon>
        <taxon>Bacillota</taxon>
        <taxon>Bacilli</taxon>
        <taxon>Bacillales</taxon>
        <taxon>Paenibacillaceae</taxon>
        <taxon>Paenibacillus</taxon>
    </lineage>
</organism>
<evidence type="ECO:0000313" key="1">
    <source>
        <dbReference type="EMBL" id="MCZ8511682.1"/>
    </source>
</evidence>
<dbReference type="Gene3D" id="1.10.150.400">
    <property type="match status" value="1"/>
</dbReference>
<comment type="caution">
    <text evidence="1">The sequence shown here is derived from an EMBL/GenBank/DDBJ whole genome shotgun (WGS) entry which is preliminary data.</text>
</comment>
<evidence type="ECO:0000313" key="2">
    <source>
        <dbReference type="Proteomes" id="UP001527882"/>
    </source>
</evidence>
<accession>A0ABT4Q4A8</accession>
<dbReference type="Gene3D" id="3.40.50.1000">
    <property type="entry name" value="HAD superfamily/HAD-like"/>
    <property type="match status" value="1"/>
</dbReference>
<dbReference type="EMBL" id="JAQAGZ010000002">
    <property type="protein sequence ID" value="MCZ8511682.1"/>
    <property type="molecule type" value="Genomic_DNA"/>
</dbReference>
<dbReference type="Proteomes" id="UP001527882">
    <property type="component" value="Unassembled WGS sequence"/>
</dbReference>
<gene>
    <name evidence="1" type="ORF">O9H85_04395</name>
</gene>
<dbReference type="RefSeq" id="WP_269880077.1">
    <property type="nucleotide sequence ID" value="NZ_JAQAGZ010000002.1"/>
</dbReference>
<dbReference type="Pfam" id="PF00702">
    <property type="entry name" value="Hydrolase"/>
    <property type="match status" value="1"/>
</dbReference>
<reference evidence="1 2" key="1">
    <citation type="submission" date="2022-12" db="EMBL/GenBank/DDBJ databases">
        <title>Draft genome sequence of Paenibacillus sp. dW9.</title>
        <authorList>
            <person name="Choi E.-W."/>
            <person name="Kim D.-U."/>
        </authorList>
    </citation>
    <scope>NUCLEOTIDE SEQUENCE [LARGE SCALE GENOMIC DNA]</scope>
    <source>
        <strain evidence="2">dW9</strain>
    </source>
</reference>
<sequence>MNTISYEWTELWLSDRYLASLRDSIEHYRIISLDIFDTLLFRAAGAPADIFEKTGEKAGTLGVLSKPLHPKEFRYIREQAERAARSRGGRQLYMEVTLADIYEQIPAALMDREALMKLELATEAEFGYLNPAVVSLMRYGKSRGCCIVLVSDMYLNSAQMLDLLTAVGLQLSWIDCLLISCEHGCSKVDGGLFDKLLALYPDVPPSSIVHIGDNISADIRGAESRRIDTLYYGVVPESFESLFHWEEVRYGAVLPEIKSLRKWAAQTLPDSPLDEASLEYYRIGTTILGPFLHALCEWAVELCVQENYPAIHPLMREAHVLAPMLERVISRRGLELMVYPVNISRQAAFLPSMDSFGETELERLMGLNWVKVTDLFVILDLESEIGHFRPYADMSVRDIRLLFDEAGVAIADRLKSYLLQEEFVRKIESRIKLQRELLIDHLRQHCGGFESPIVTLDIGFNGTIQSSLQAIVMKAGYDVPMVHLMAVGTERASDYLLRGLDLRCYFGSAGSEADLAGKIARSPAFLEELMMGSFGSTLKYERSGSGEVRPVLADLAHEQQEFAYKEACQQGIRRFQEAAAFFDKAKPGLLPDPSRDRRQWCLPLHRAIDMPTPREAQLLGSLTHQDNFCGTQIAPICDRIDDRWFAQGGARFLDMCNYGSSVFSANWPQGLLTLHDPDFLYRYYVQFRDRFGRQALLYDMIVRLKRDGVDVFNIYGAGELSEALLQLSAVHGLPAVRLSDADSLKQAVGQDVHVYVTATLNDFELFSTDIEKAYRHQAPGRHPVIYSFLE</sequence>
<dbReference type="InterPro" id="IPR036412">
    <property type="entry name" value="HAD-like_sf"/>
</dbReference>
<keyword evidence="2" id="KW-1185">Reference proteome</keyword>
<evidence type="ECO:0008006" key="3">
    <source>
        <dbReference type="Google" id="ProtNLM"/>
    </source>
</evidence>
<name>A0ABT4Q4A8_9BACL</name>
<dbReference type="SUPFAM" id="SSF56784">
    <property type="entry name" value="HAD-like"/>
    <property type="match status" value="1"/>
</dbReference>
<protein>
    <recommendedName>
        <fullName evidence="3">HAD family hydrolase</fullName>
    </recommendedName>
</protein>